<dbReference type="InterPro" id="IPR052169">
    <property type="entry name" value="CW_Biosynth-Accessory"/>
</dbReference>
<keyword evidence="2" id="KW-0175">Coiled coil</keyword>
<comment type="caution">
    <text evidence="5">The sequence shown here is derived from an EMBL/GenBank/DDBJ whole genome shotgun (WGS) entry which is preliminary data.</text>
</comment>
<sequence length="401" mass="45012">MLDRIIYKKTTLACLAFILLSLLGAAFYGLLFEKASSSDKTQQSKAQSSKVKTARVMANGDILIHNGLYGSAEQADGTYDFKPFFEYAKDWISSADLAIGDYEGTISPDYPLAGYPLFNAPSEIADAMKDTGYDVVDLAHNHILDSGLSGALNTVKTFDKLGMPSIGVYKKDRDKEDILIKNVNGIKIAILGYSYAYNGLEANLSAEDYEKHMSDLNEDKMKAEIQEAEKKADVTIVMPQMGVEYQREPTQEQVTLYHKMIDWGADVIFGGHPHVVEPSETVEKDGEKKFIIYSMGNFISNQRLETVDDIWTERGLLMDVTFEKKDHKTKIKTVAAHPTMVWVWSKGVTGSEGFVLSDYRTLILEDFIKGGKYRDKLDASMQEKVDTAYQEMNELVNLQWN</sequence>
<dbReference type="CDD" id="cd07381">
    <property type="entry name" value="MPP_CapA"/>
    <property type="match status" value="1"/>
</dbReference>
<dbReference type="SMART" id="SM00854">
    <property type="entry name" value="PGA_cap"/>
    <property type="match status" value="1"/>
</dbReference>
<comment type="similarity">
    <text evidence="1">Belongs to the CapA family.</text>
</comment>
<evidence type="ECO:0000313" key="7">
    <source>
        <dbReference type="Proteomes" id="UP000029382"/>
    </source>
</evidence>
<feature type="transmembrane region" description="Helical" evidence="3">
    <location>
        <begin position="12"/>
        <end position="32"/>
    </location>
</feature>
<dbReference type="Proteomes" id="UP000029382">
    <property type="component" value="Unassembled WGS sequence"/>
</dbReference>
<dbReference type="EMBL" id="FOTG01000010">
    <property type="protein sequence ID" value="SFL40376.1"/>
    <property type="molecule type" value="Genomic_DNA"/>
</dbReference>
<dbReference type="Gene3D" id="3.60.21.10">
    <property type="match status" value="1"/>
</dbReference>
<feature type="domain" description="Capsule synthesis protein CapA" evidence="4">
    <location>
        <begin position="55"/>
        <end position="302"/>
    </location>
</feature>
<dbReference type="PANTHER" id="PTHR33393:SF12">
    <property type="entry name" value="CAPSULE BIOSYNTHESIS PROTEIN CAPA"/>
    <property type="match status" value="1"/>
</dbReference>
<feature type="coiled-coil region" evidence="2">
    <location>
        <begin position="206"/>
        <end position="233"/>
    </location>
</feature>
<reference evidence="5 7" key="1">
    <citation type="journal article" date="2014" name="Genome Announc.">
        <title>Draft Genome Sequences of Streptococcus bovis Strains ATCC 33317 and JB1.</title>
        <authorList>
            <person name="Benahmed F.H."/>
            <person name="Gopinath G.R."/>
            <person name="Harbottle H."/>
            <person name="Cotta M.A."/>
            <person name="Luo Y."/>
            <person name="Henderson C."/>
            <person name="Teri P."/>
            <person name="Soppet D."/>
            <person name="Rasmussen M."/>
            <person name="Whitehead T.R."/>
            <person name="Davidson M."/>
        </authorList>
    </citation>
    <scope>NUCLEOTIDE SEQUENCE [LARGE SCALE GENOMIC DNA]</scope>
    <source>
        <strain evidence="5 7">JB1</strain>
    </source>
</reference>
<gene>
    <name evidence="5" type="ORF">H702_05325</name>
    <name evidence="6" type="ORF">SAMN02910290_01670</name>
</gene>
<protein>
    <submittedName>
        <fullName evidence="5">Metallophosphatase</fullName>
    </submittedName>
    <submittedName>
        <fullName evidence="6">Poly-gamma-glutamate synthesis protein (Capsule biosynthesis protein)</fullName>
    </submittedName>
</protein>
<dbReference type="Pfam" id="PF09587">
    <property type="entry name" value="PGA_cap"/>
    <property type="match status" value="1"/>
</dbReference>
<evidence type="ECO:0000259" key="4">
    <source>
        <dbReference type="SMART" id="SM00854"/>
    </source>
</evidence>
<dbReference type="EMBL" id="AUZH01000018">
    <property type="protein sequence ID" value="KFN87974.1"/>
    <property type="molecule type" value="Genomic_DNA"/>
</dbReference>
<organism evidence="5 7">
    <name type="scientific">Streptococcus equinus JB1</name>
    <dbReference type="NCBI Taxonomy" id="1294274"/>
    <lineage>
        <taxon>Bacteria</taxon>
        <taxon>Bacillati</taxon>
        <taxon>Bacillota</taxon>
        <taxon>Bacilli</taxon>
        <taxon>Lactobacillales</taxon>
        <taxon>Streptococcaceae</taxon>
        <taxon>Streptococcus</taxon>
    </lineage>
</organism>
<dbReference type="AlphaFoldDB" id="A0A091BTB8"/>
<evidence type="ECO:0000313" key="6">
    <source>
        <dbReference type="EMBL" id="SFL40376.1"/>
    </source>
</evidence>
<dbReference type="PANTHER" id="PTHR33393">
    <property type="entry name" value="POLYGLUTAMINE SYNTHESIS ACCESSORY PROTEIN RV0574C-RELATED"/>
    <property type="match status" value="1"/>
</dbReference>
<proteinExistence type="inferred from homology"/>
<dbReference type="InterPro" id="IPR019079">
    <property type="entry name" value="Capsule_synth_CapA"/>
</dbReference>
<evidence type="ECO:0000256" key="3">
    <source>
        <dbReference type="SAM" id="Phobius"/>
    </source>
</evidence>
<dbReference type="InterPro" id="IPR029052">
    <property type="entry name" value="Metallo-depent_PP-like"/>
</dbReference>
<keyword evidence="3" id="KW-1133">Transmembrane helix</keyword>
<keyword evidence="3" id="KW-0812">Transmembrane</keyword>
<dbReference type="Proteomes" id="UP000182793">
    <property type="component" value="Unassembled WGS sequence"/>
</dbReference>
<reference evidence="6 8" key="2">
    <citation type="submission" date="2016-10" db="EMBL/GenBank/DDBJ databases">
        <authorList>
            <person name="Varghese N."/>
            <person name="Submissions S."/>
        </authorList>
    </citation>
    <scope>NUCLEOTIDE SEQUENCE [LARGE SCALE GENOMIC DNA]</scope>
    <source>
        <strain evidence="6 8">JB1</strain>
    </source>
</reference>
<evidence type="ECO:0000313" key="5">
    <source>
        <dbReference type="EMBL" id="KFN87974.1"/>
    </source>
</evidence>
<dbReference type="RefSeq" id="WP_039696710.1">
    <property type="nucleotide sequence ID" value="NZ_AUZH01000018.1"/>
</dbReference>
<keyword evidence="8" id="KW-1185">Reference proteome</keyword>
<keyword evidence="3" id="KW-0472">Membrane</keyword>
<evidence type="ECO:0000256" key="1">
    <source>
        <dbReference type="ARBA" id="ARBA00005662"/>
    </source>
</evidence>
<evidence type="ECO:0000256" key="2">
    <source>
        <dbReference type="SAM" id="Coils"/>
    </source>
</evidence>
<name>A0A091BTB8_STREI</name>
<evidence type="ECO:0000313" key="8">
    <source>
        <dbReference type="Proteomes" id="UP000182793"/>
    </source>
</evidence>
<dbReference type="SUPFAM" id="SSF56300">
    <property type="entry name" value="Metallo-dependent phosphatases"/>
    <property type="match status" value="1"/>
</dbReference>
<accession>A0A091BTB8</accession>